<feature type="region of interest" description="Disordered" evidence="1">
    <location>
        <begin position="1"/>
        <end position="36"/>
    </location>
</feature>
<name>A0ABS7U162_9BACT</name>
<sequence>MVLAEHPKHRLDGTPSKKAQRNFTDPRATDDDLDGFVSLGKRPGTRAYAIRLRLARAGLGSRYRLPKQVVEPVTGQDKAALGSHDF</sequence>
<accession>A0ABS7U162</accession>
<evidence type="ECO:0000313" key="2">
    <source>
        <dbReference type="EMBL" id="MBZ5714252.1"/>
    </source>
</evidence>
<protein>
    <recommendedName>
        <fullName evidence="4">Integrase</fullName>
    </recommendedName>
</protein>
<dbReference type="RefSeq" id="WP_224196213.1">
    <property type="nucleotide sequence ID" value="NZ_JAIRAU010000047.1"/>
</dbReference>
<dbReference type="Proteomes" id="UP001139031">
    <property type="component" value="Unassembled WGS sequence"/>
</dbReference>
<keyword evidence="3" id="KW-1185">Reference proteome</keyword>
<dbReference type="EMBL" id="JAIRAU010000047">
    <property type="protein sequence ID" value="MBZ5714252.1"/>
    <property type="molecule type" value="Genomic_DNA"/>
</dbReference>
<evidence type="ECO:0000256" key="1">
    <source>
        <dbReference type="SAM" id="MobiDB-lite"/>
    </source>
</evidence>
<proteinExistence type="predicted"/>
<comment type="caution">
    <text evidence="2">The sequence shown here is derived from an EMBL/GenBank/DDBJ whole genome shotgun (WGS) entry which is preliminary data.</text>
</comment>
<evidence type="ECO:0000313" key="3">
    <source>
        <dbReference type="Proteomes" id="UP001139031"/>
    </source>
</evidence>
<reference evidence="2" key="1">
    <citation type="submission" date="2021-08" db="EMBL/GenBank/DDBJ databases">
        <authorList>
            <person name="Stevens D.C."/>
        </authorList>
    </citation>
    <scope>NUCLEOTIDE SEQUENCE</scope>
    <source>
        <strain evidence="2">DSM 53165</strain>
    </source>
</reference>
<organism evidence="2 3">
    <name type="scientific">Nannocystis pusilla</name>
    <dbReference type="NCBI Taxonomy" id="889268"/>
    <lineage>
        <taxon>Bacteria</taxon>
        <taxon>Pseudomonadati</taxon>
        <taxon>Myxococcota</taxon>
        <taxon>Polyangia</taxon>
        <taxon>Nannocystales</taxon>
        <taxon>Nannocystaceae</taxon>
        <taxon>Nannocystis</taxon>
    </lineage>
</organism>
<gene>
    <name evidence="2" type="ORF">K7C98_33890</name>
</gene>
<evidence type="ECO:0008006" key="4">
    <source>
        <dbReference type="Google" id="ProtNLM"/>
    </source>
</evidence>